<dbReference type="AlphaFoldDB" id="A0A2N3LFH4"/>
<evidence type="ECO:0000256" key="1">
    <source>
        <dbReference type="SAM" id="SignalP"/>
    </source>
</evidence>
<gene>
    <name evidence="2" type="ORF">CWO92_20120</name>
</gene>
<dbReference type="Proteomes" id="UP000233440">
    <property type="component" value="Unassembled WGS sequence"/>
</dbReference>
<accession>A0A2N3LFH4</accession>
<feature type="chain" id="PRO_5014691036" evidence="1">
    <location>
        <begin position="32"/>
        <end position="185"/>
    </location>
</feature>
<feature type="signal peptide" evidence="1">
    <location>
        <begin position="1"/>
        <end position="31"/>
    </location>
</feature>
<evidence type="ECO:0000313" key="3">
    <source>
        <dbReference type="Proteomes" id="UP000233440"/>
    </source>
</evidence>
<dbReference type="EMBL" id="PIQO01000020">
    <property type="protein sequence ID" value="PKR83307.1"/>
    <property type="molecule type" value="Genomic_DNA"/>
</dbReference>
<sequence length="185" mass="20449">MKFNRVCKIALASALVFSTLASVGFTSSVFADSGYSALPPKDSKFHQWAYKTYAPKTQTSYKHFRTVTKKVSDIKKESGQMVAFGNDLVMGSVLTGFGGKKKLKLLKFSTLTKVLAGTGAVIYAGGRASQIAYSKVESGAVLKSKIYFKWTNAQRLEYSVKVVSHIEYKGKVISEKKTYYYNKSL</sequence>
<dbReference type="RefSeq" id="WP_101356002.1">
    <property type="nucleotide sequence ID" value="NZ_PIQO01000020.1"/>
</dbReference>
<name>A0A2N3LFH4_9BACI</name>
<reference evidence="2 3" key="1">
    <citation type="submission" date="2017-11" db="EMBL/GenBank/DDBJ databases">
        <title>Bacillus camelliae sp. nov., isolated from pu'er tea.</title>
        <authorList>
            <person name="Niu L."/>
        </authorList>
    </citation>
    <scope>NUCLEOTIDE SEQUENCE [LARGE SCALE GENOMIC DNA]</scope>
    <source>
        <strain evidence="2 3">7578-1</strain>
    </source>
</reference>
<organism evidence="2 3">
    <name type="scientific">Heyndrickxia camelliae</name>
    <dbReference type="NCBI Taxonomy" id="1707093"/>
    <lineage>
        <taxon>Bacteria</taxon>
        <taxon>Bacillati</taxon>
        <taxon>Bacillota</taxon>
        <taxon>Bacilli</taxon>
        <taxon>Bacillales</taxon>
        <taxon>Bacillaceae</taxon>
        <taxon>Heyndrickxia</taxon>
    </lineage>
</organism>
<comment type="caution">
    <text evidence="2">The sequence shown here is derived from an EMBL/GenBank/DDBJ whole genome shotgun (WGS) entry which is preliminary data.</text>
</comment>
<keyword evidence="1" id="KW-0732">Signal</keyword>
<proteinExistence type="predicted"/>
<dbReference type="OrthoDB" id="9984210at2"/>
<keyword evidence="3" id="KW-1185">Reference proteome</keyword>
<evidence type="ECO:0000313" key="2">
    <source>
        <dbReference type="EMBL" id="PKR83307.1"/>
    </source>
</evidence>
<protein>
    <submittedName>
        <fullName evidence="2">Uncharacterized protein</fullName>
    </submittedName>
</protein>